<evidence type="ECO:0000256" key="5">
    <source>
        <dbReference type="ARBA" id="ARBA00023136"/>
    </source>
</evidence>
<feature type="repeat" description="ANK" evidence="6">
    <location>
        <begin position="275"/>
        <end position="307"/>
    </location>
</feature>
<reference evidence="9 10" key="1">
    <citation type="submission" date="2024-03" db="EMBL/GenBank/DDBJ databases">
        <title>Sulfurimonas sp. HSL3-1.</title>
        <authorList>
            <person name="Wang S."/>
        </authorList>
    </citation>
    <scope>NUCLEOTIDE SEQUENCE [LARGE SCALE GENOMIC DNA]</scope>
    <source>
        <strain evidence="9 10">HSL3-1</strain>
    </source>
</reference>
<dbReference type="InterPro" id="IPR051791">
    <property type="entry name" value="Pra-immunoreactive"/>
</dbReference>
<comment type="subcellular location">
    <subcellularLocation>
        <location evidence="1">Cell membrane</location>
        <topology evidence="1">Multi-pass membrane protein</topology>
    </subcellularLocation>
</comment>
<gene>
    <name evidence="9" type="ORF">WCY31_11755</name>
</gene>
<evidence type="ECO:0000259" key="8">
    <source>
        <dbReference type="Pfam" id="PF06271"/>
    </source>
</evidence>
<dbReference type="Pfam" id="PF12796">
    <property type="entry name" value="Ank_2"/>
    <property type="match status" value="1"/>
</dbReference>
<keyword evidence="6" id="KW-0040">ANK repeat</keyword>
<sequence length="332" mass="36438">MEQRYVSVWNRFLAYWIDMIVLNAFFGLFFAFPLLFGFESSGMSIVLAVTLSIAALLYMPLMHASSYQGTVGKLALGLRIVGPDGGRIAFLRAFIREIIKGFSFLFVLPLFVILFSKKRHALHDMAVGSSVLDRDSEGTGSYKSARNIATLFFIVTLLSSIGGMLFFASAAGSLLSQMGKIVSSSQPNMQTGLQTGAMHGGMNMHEGNVTYRIRYESHMEFGGSQSAPVPASASSGQGSDVTQQLFALVKGATDDDYKAVRLIVRGADVNARDDEGRTPLFYAMKQRHIEIVKVLVFKGADTRAKDNKGVSIRTLAKNDRALQRALRYGREQ</sequence>
<dbReference type="SMART" id="SM00248">
    <property type="entry name" value="ANK"/>
    <property type="match status" value="1"/>
</dbReference>
<keyword evidence="3 7" id="KW-0812">Transmembrane</keyword>
<name>A0ABZ3HB10_9BACT</name>
<keyword evidence="2" id="KW-1003">Cell membrane</keyword>
<dbReference type="PROSITE" id="PS50297">
    <property type="entry name" value="ANK_REP_REGION"/>
    <property type="match status" value="1"/>
</dbReference>
<evidence type="ECO:0000256" key="3">
    <source>
        <dbReference type="ARBA" id="ARBA00022692"/>
    </source>
</evidence>
<dbReference type="Proteomes" id="UP001447842">
    <property type="component" value="Chromosome"/>
</dbReference>
<feature type="transmembrane region" description="Helical" evidence="7">
    <location>
        <begin position="148"/>
        <end position="175"/>
    </location>
</feature>
<dbReference type="PANTHER" id="PTHR36115:SF9">
    <property type="entry name" value="LMO1584 PROTEIN"/>
    <property type="match status" value="1"/>
</dbReference>
<keyword evidence="10" id="KW-1185">Reference proteome</keyword>
<dbReference type="EMBL" id="CP147920">
    <property type="protein sequence ID" value="XAU14905.1"/>
    <property type="molecule type" value="Genomic_DNA"/>
</dbReference>
<dbReference type="RefSeq" id="WP_345972521.1">
    <property type="nucleotide sequence ID" value="NZ_CP147920.1"/>
</dbReference>
<evidence type="ECO:0000256" key="1">
    <source>
        <dbReference type="ARBA" id="ARBA00004651"/>
    </source>
</evidence>
<keyword evidence="4 7" id="KW-1133">Transmembrane helix</keyword>
<dbReference type="Gene3D" id="1.25.40.20">
    <property type="entry name" value="Ankyrin repeat-containing domain"/>
    <property type="match status" value="1"/>
</dbReference>
<feature type="transmembrane region" description="Helical" evidence="7">
    <location>
        <begin position="98"/>
        <end position="116"/>
    </location>
</feature>
<proteinExistence type="predicted"/>
<dbReference type="InterPro" id="IPR010432">
    <property type="entry name" value="RDD"/>
</dbReference>
<dbReference type="PROSITE" id="PS50088">
    <property type="entry name" value="ANK_REPEAT"/>
    <property type="match status" value="1"/>
</dbReference>
<keyword evidence="5 7" id="KW-0472">Membrane</keyword>
<dbReference type="PANTHER" id="PTHR36115">
    <property type="entry name" value="PROLINE-RICH ANTIGEN HOMOLOG-RELATED"/>
    <property type="match status" value="1"/>
</dbReference>
<evidence type="ECO:0000256" key="2">
    <source>
        <dbReference type="ARBA" id="ARBA00022475"/>
    </source>
</evidence>
<evidence type="ECO:0000256" key="6">
    <source>
        <dbReference type="PROSITE-ProRule" id="PRU00023"/>
    </source>
</evidence>
<dbReference type="InterPro" id="IPR002110">
    <property type="entry name" value="Ankyrin_rpt"/>
</dbReference>
<dbReference type="InterPro" id="IPR036770">
    <property type="entry name" value="Ankyrin_rpt-contain_sf"/>
</dbReference>
<feature type="domain" description="RDD" evidence="8">
    <location>
        <begin position="5"/>
        <end position="127"/>
    </location>
</feature>
<protein>
    <submittedName>
        <fullName evidence="9">RDD family protein</fullName>
    </submittedName>
</protein>
<dbReference type="SUPFAM" id="SSF48403">
    <property type="entry name" value="Ankyrin repeat"/>
    <property type="match status" value="1"/>
</dbReference>
<organism evidence="9 10">
    <name type="scientific">Sulfurimonas diazotrophicus</name>
    <dbReference type="NCBI Taxonomy" id="3131939"/>
    <lineage>
        <taxon>Bacteria</taxon>
        <taxon>Pseudomonadati</taxon>
        <taxon>Campylobacterota</taxon>
        <taxon>Epsilonproteobacteria</taxon>
        <taxon>Campylobacterales</taxon>
        <taxon>Sulfurimonadaceae</taxon>
        <taxon>Sulfurimonas</taxon>
    </lineage>
</organism>
<feature type="transmembrane region" description="Helical" evidence="7">
    <location>
        <begin position="12"/>
        <end position="36"/>
    </location>
</feature>
<evidence type="ECO:0000313" key="10">
    <source>
        <dbReference type="Proteomes" id="UP001447842"/>
    </source>
</evidence>
<evidence type="ECO:0000313" key="9">
    <source>
        <dbReference type="EMBL" id="XAU14905.1"/>
    </source>
</evidence>
<evidence type="ECO:0000256" key="7">
    <source>
        <dbReference type="SAM" id="Phobius"/>
    </source>
</evidence>
<accession>A0ABZ3HB10</accession>
<feature type="transmembrane region" description="Helical" evidence="7">
    <location>
        <begin position="42"/>
        <end position="61"/>
    </location>
</feature>
<evidence type="ECO:0000256" key="4">
    <source>
        <dbReference type="ARBA" id="ARBA00022989"/>
    </source>
</evidence>
<dbReference type="Pfam" id="PF06271">
    <property type="entry name" value="RDD"/>
    <property type="match status" value="1"/>
</dbReference>